<evidence type="ECO:0000313" key="1">
    <source>
        <dbReference type="EMBL" id="MFC0526628.1"/>
    </source>
</evidence>
<accession>A0ABV6LW30</accession>
<evidence type="ECO:0000313" key="2">
    <source>
        <dbReference type="Proteomes" id="UP001589867"/>
    </source>
</evidence>
<gene>
    <name evidence="1" type="ORF">ACFFIA_03035</name>
</gene>
<protein>
    <submittedName>
        <fullName evidence="1">Uncharacterized protein</fullName>
    </submittedName>
</protein>
<dbReference type="Proteomes" id="UP001589867">
    <property type="component" value="Unassembled WGS sequence"/>
</dbReference>
<keyword evidence="2" id="KW-1185">Reference proteome</keyword>
<dbReference type="RefSeq" id="WP_377244855.1">
    <property type="nucleotide sequence ID" value="NZ_JBHLUH010000004.1"/>
</dbReference>
<proteinExistence type="predicted"/>
<sequence length="63" mass="7103">MKEPLELRWILRPDPATRSSLLAEHDGMQVHSMRATPGGDGLVDVVLIDGERVRAHRYEVVPE</sequence>
<name>A0ABV6LW30_9ACTN</name>
<organism evidence="1 2">
    <name type="scientific">Phytohabitans kaempferiae</name>
    <dbReference type="NCBI Taxonomy" id="1620943"/>
    <lineage>
        <taxon>Bacteria</taxon>
        <taxon>Bacillati</taxon>
        <taxon>Actinomycetota</taxon>
        <taxon>Actinomycetes</taxon>
        <taxon>Micromonosporales</taxon>
        <taxon>Micromonosporaceae</taxon>
    </lineage>
</organism>
<reference evidence="1 2" key="1">
    <citation type="submission" date="2024-09" db="EMBL/GenBank/DDBJ databases">
        <authorList>
            <person name="Sun Q."/>
            <person name="Mori K."/>
        </authorList>
    </citation>
    <scope>NUCLEOTIDE SEQUENCE [LARGE SCALE GENOMIC DNA]</scope>
    <source>
        <strain evidence="1 2">TBRC 3947</strain>
    </source>
</reference>
<dbReference type="EMBL" id="JBHLUH010000004">
    <property type="protein sequence ID" value="MFC0526628.1"/>
    <property type="molecule type" value="Genomic_DNA"/>
</dbReference>
<comment type="caution">
    <text evidence="1">The sequence shown here is derived from an EMBL/GenBank/DDBJ whole genome shotgun (WGS) entry which is preliminary data.</text>
</comment>